<keyword evidence="2" id="KW-1185">Reference proteome</keyword>
<organism evidence="1 2">
    <name type="scientific">Thelephora ganbajun</name>
    <name type="common">Ganba fungus</name>
    <dbReference type="NCBI Taxonomy" id="370292"/>
    <lineage>
        <taxon>Eukaryota</taxon>
        <taxon>Fungi</taxon>
        <taxon>Dikarya</taxon>
        <taxon>Basidiomycota</taxon>
        <taxon>Agaricomycotina</taxon>
        <taxon>Agaricomycetes</taxon>
        <taxon>Thelephorales</taxon>
        <taxon>Thelephoraceae</taxon>
        <taxon>Thelephora</taxon>
    </lineage>
</organism>
<evidence type="ECO:0000313" key="2">
    <source>
        <dbReference type="Proteomes" id="UP000886501"/>
    </source>
</evidence>
<reference evidence="1" key="1">
    <citation type="submission" date="2019-10" db="EMBL/GenBank/DDBJ databases">
        <authorList>
            <consortium name="DOE Joint Genome Institute"/>
            <person name="Kuo A."/>
            <person name="Miyauchi S."/>
            <person name="Kiss E."/>
            <person name="Drula E."/>
            <person name="Kohler A."/>
            <person name="Sanchez-Garcia M."/>
            <person name="Andreopoulos B."/>
            <person name="Barry K.W."/>
            <person name="Bonito G."/>
            <person name="Buee M."/>
            <person name="Carver A."/>
            <person name="Chen C."/>
            <person name="Cichocki N."/>
            <person name="Clum A."/>
            <person name="Culley D."/>
            <person name="Crous P.W."/>
            <person name="Fauchery L."/>
            <person name="Girlanda M."/>
            <person name="Hayes R."/>
            <person name="Keri Z."/>
            <person name="Labutti K."/>
            <person name="Lipzen A."/>
            <person name="Lombard V."/>
            <person name="Magnuson J."/>
            <person name="Maillard F."/>
            <person name="Morin E."/>
            <person name="Murat C."/>
            <person name="Nolan M."/>
            <person name="Ohm R."/>
            <person name="Pangilinan J."/>
            <person name="Pereira M."/>
            <person name="Perotto S."/>
            <person name="Peter M."/>
            <person name="Riley R."/>
            <person name="Sitrit Y."/>
            <person name="Stielow B."/>
            <person name="Szollosi G."/>
            <person name="Zifcakova L."/>
            <person name="Stursova M."/>
            <person name="Spatafora J.W."/>
            <person name="Tedersoo L."/>
            <person name="Vaario L.-M."/>
            <person name="Yamada A."/>
            <person name="Yan M."/>
            <person name="Wang P."/>
            <person name="Xu J."/>
            <person name="Bruns T."/>
            <person name="Baldrian P."/>
            <person name="Vilgalys R."/>
            <person name="Henrissat B."/>
            <person name="Grigoriev I.V."/>
            <person name="Hibbett D."/>
            <person name="Nagy L.G."/>
            <person name="Martin F.M."/>
        </authorList>
    </citation>
    <scope>NUCLEOTIDE SEQUENCE</scope>
    <source>
        <strain evidence="1">P2</strain>
    </source>
</reference>
<dbReference type="EMBL" id="MU118110">
    <property type="protein sequence ID" value="KAF9644987.1"/>
    <property type="molecule type" value="Genomic_DNA"/>
</dbReference>
<evidence type="ECO:0000313" key="1">
    <source>
        <dbReference type="EMBL" id="KAF9644987.1"/>
    </source>
</evidence>
<sequence>MPFLPSSKTRPGSIVAQRQATLSLNFLVIGAGIGGLSCAYSLASSGHRVKILEAVSQNARKSYSGLRVPPNMSKILTEWGLGEELKAKTRPCRQAAFDDLRTNENIGAILWRDEIIAETGGDFLLMHHADLHEMLLRIALEAGVEIRYGARVAQVIPGEELPQDDIPYRLVNGEIFTADVIIGADGSRSIVREILLKPGQDHGVESGYTIYSTDVDTETMDKDPLLKQLVDDQDWHIWMDDRRSLLSYPVGRDGKYAVHCFCHDDIHTKKTSPLPCDKPSWETEWSKDKLLSLYSDCNAVRLLEIIDSPIILARYLVLPKCETWVHESYTIALLGEAAHPNLPCSNQSIGMCMEDAAVFGGLFSRLRSWDQVPSLMEAYQDLRQERTHFVACQDQANADITWCPPGPHRDARDAAMQTDKQCGLDEFSEGMLRDQWDTVSEVFAYCASDAAADWWVCWGMLAEMAKRRAGDFLQIEMTVVPQVISV</sequence>
<reference evidence="1" key="2">
    <citation type="journal article" date="2020" name="Nat. Commun.">
        <title>Large-scale genome sequencing of mycorrhizal fungi provides insights into the early evolution of symbiotic traits.</title>
        <authorList>
            <person name="Miyauchi S."/>
            <person name="Kiss E."/>
            <person name="Kuo A."/>
            <person name="Drula E."/>
            <person name="Kohler A."/>
            <person name="Sanchez-Garcia M."/>
            <person name="Morin E."/>
            <person name="Andreopoulos B."/>
            <person name="Barry K.W."/>
            <person name="Bonito G."/>
            <person name="Buee M."/>
            <person name="Carver A."/>
            <person name="Chen C."/>
            <person name="Cichocki N."/>
            <person name="Clum A."/>
            <person name="Culley D."/>
            <person name="Crous P.W."/>
            <person name="Fauchery L."/>
            <person name="Girlanda M."/>
            <person name="Hayes R.D."/>
            <person name="Keri Z."/>
            <person name="LaButti K."/>
            <person name="Lipzen A."/>
            <person name="Lombard V."/>
            <person name="Magnuson J."/>
            <person name="Maillard F."/>
            <person name="Murat C."/>
            <person name="Nolan M."/>
            <person name="Ohm R.A."/>
            <person name="Pangilinan J."/>
            <person name="Pereira M.F."/>
            <person name="Perotto S."/>
            <person name="Peter M."/>
            <person name="Pfister S."/>
            <person name="Riley R."/>
            <person name="Sitrit Y."/>
            <person name="Stielow J.B."/>
            <person name="Szollosi G."/>
            <person name="Zifcakova L."/>
            <person name="Stursova M."/>
            <person name="Spatafora J.W."/>
            <person name="Tedersoo L."/>
            <person name="Vaario L.M."/>
            <person name="Yamada A."/>
            <person name="Yan M."/>
            <person name="Wang P."/>
            <person name="Xu J."/>
            <person name="Bruns T."/>
            <person name="Baldrian P."/>
            <person name="Vilgalys R."/>
            <person name="Dunand C."/>
            <person name="Henrissat B."/>
            <person name="Grigoriev I.V."/>
            <person name="Hibbett D."/>
            <person name="Nagy L.G."/>
            <person name="Martin F.M."/>
        </authorList>
    </citation>
    <scope>NUCLEOTIDE SEQUENCE</scope>
    <source>
        <strain evidence="1">P2</strain>
    </source>
</reference>
<protein>
    <submittedName>
        <fullName evidence="1">FAD/NAD(P)-binding domain-containing protein</fullName>
    </submittedName>
</protein>
<dbReference type="Proteomes" id="UP000886501">
    <property type="component" value="Unassembled WGS sequence"/>
</dbReference>
<accession>A0ACB6Z631</accession>
<name>A0ACB6Z631_THEGA</name>
<proteinExistence type="predicted"/>
<comment type="caution">
    <text evidence="1">The sequence shown here is derived from an EMBL/GenBank/DDBJ whole genome shotgun (WGS) entry which is preliminary data.</text>
</comment>
<gene>
    <name evidence="1" type="ORF">BDM02DRAFT_3102055</name>
</gene>